<dbReference type="GO" id="GO:0000271">
    <property type="term" value="P:polysaccharide biosynthetic process"/>
    <property type="evidence" value="ECO:0007669"/>
    <property type="project" value="InterPro"/>
</dbReference>
<keyword evidence="3 6" id="KW-0812">Transmembrane</keyword>
<evidence type="ECO:0000313" key="8">
    <source>
        <dbReference type="EMBL" id="HJC48157.1"/>
    </source>
</evidence>
<comment type="caution">
    <text evidence="8">The sequence shown here is derived from an EMBL/GenBank/DDBJ whole genome shotgun (WGS) entry which is preliminary data.</text>
</comment>
<dbReference type="EMBL" id="DWWL01000057">
    <property type="protein sequence ID" value="HJC48157.1"/>
    <property type="molecule type" value="Genomic_DNA"/>
</dbReference>
<feature type="transmembrane region" description="Helical" evidence="6">
    <location>
        <begin position="79"/>
        <end position="101"/>
    </location>
</feature>
<organism evidence="8 9">
    <name type="scientific">Candidatus Lachnoclostridium pullistercoris</name>
    <dbReference type="NCBI Taxonomy" id="2838632"/>
    <lineage>
        <taxon>Bacteria</taxon>
        <taxon>Bacillati</taxon>
        <taxon>Bacillota</taxon>
        <taxon>Clostridia</taxon>
        <taxon>Lachnospirales</taxon>
        <taxon>Lachnospiraceae</taxon>
    </lineage>
</organism>
<dbReference type="Proteomes" id="UP000823883">
    <property type="component" value="Unassembled WGS sequence"/>
</dbReference>
<accession>A0A9D2PDW0</accession>
<comment type="similarity">
    <text evidence="2">Belongs to the GtrA family.</text>
</comment>
<evidence type="ECO:0000256" key="3">
    <source>
        <dbReference type="ARBA" id="ARBA00022692"/>
    </source>
</evidence>
<evidence type="ECO:0000256" key="2">
    <source>
        <dbReference type="ARBA" id="ARBA00009399"/>
    </source>
</evidence>
<evidence type="ECO:0000256" key="4">
    <source>
        <dbReference type="ARBA" id="ARBA00022989"/>
    </source>
</evidence>
<gene>
    <name evidence="8" type="ORF">IAA04_08915</name>
</gene>
<dbReference type="GO" id="GO:0005886">
    <property type="term" value="C:plasma membrane"/>
    <property type="evidence" value="ECO:0007669"/>
    <property type="project" value="TreeGrafter"/>
</dbReference>
<comment type="subcellular location">
    <subcellularLocation>
        <location evidence="1">Membrane</location>
        <topology evidence="1">Multi-pass membrane protein</topology>
    </subcellularLocation>
</comment>
<proteinExistence type="inferred from homology"/>
<keyword evidence="5 6" id="KW-0472">Membrane</keyword>
<sequence>MMDRIREKLVNRETVSYLIFGVLTTLVDWVSYAFMRIPLGYRTATALSQLFAILFAYVTNKLFVFENFDFRPKYLLKECASFFACRLFTAAFTYVAMIVMVDGLGITQDMLCKIAVSAISLVMNYVFSKLIIFRRQMTERKRDEAGRYGADSQ</sequence>
<dbReference type="PANTHER" id="PTHR38459">
    <property type="entry name" value="PROPHAGE BACTOPRENOL-LINKED GLUCOSE TRANSLOCASE HOMOLOG"/>
    <property type="match status" value="1"/>
</dbReference>
<evidence type="ECO:0000256" key="6">
    <source>
        <dbReference type="SAM" id="Phobius"/>
    </source>
</evidence>
<evidence type="ECO:0000256" key="1">
    <source>
        <dbReference type="ARBA" id="ARBA00004141"/>
    </source>
</evidence>
<feature type="transmembrane region" description="Helical" evidence="6">
    <location>
        <begin position="113"/>
        <end position="132"/>
    </location>
</feature>
<dbReference type="AlphaFoldDB" id="A0A9D2PDW0"/>
<feature type="domain" description="GtrA/DPMS transmembrane" evidence="7">
    <location>
        <begin position="17"/>
        <end position="133"/>
    </location>
</feature>
<evidence type="ECO:0000259" key="7">
    <source>
        <dbReference type="Pfam" id="PF04138"/>
    </source>
</evidence>
<keyword evidence="4 6" id="KW-1133">Transmembrane helix</keyword>
<dbReference type="InterPro" id="IPR051401">
    <property type="entry name" value="GtrA_CellWall_Glycosyl"/>
</dbReference>
<dbReference type="PANTHER" id="PTHR38459:SF5">
    <property type="entry name" value="CELL WALL TEICHOIC ACID GLYCOSYLATION PROTEIN GTCA"/>
    <property type="match status" value="1"/>
</dbReference>
<reference evidence="8" key="1">
    <citation type="journal article" date="2021" name="PeerJ">
        <title>Extensive microbial diversity within the chicken gut microbiome revealed by metagenomics and culture.</title>
        <authorList>
            <person name="Gilroy R."/>
            <person name="Ravi A."/>
            <person name="Getino M."/>
            <person name="Pursley I."/>
            <person name="Horton D.L."/>
            <person name="Alikhan N.F."/>
            <person name="Baker D."/>
            <person name="Gharbi K."/>
            <person name="Hall N."/>
            <person name="Watson M."/>
            <person name="Adriaenssens E.M."/>
            <person name="Foster-Nyarko E."/>
            <person name="Jarju S."/>
            <person name="Secka A."/>
            <person name="Antonio M."/>
            <person name="Oren A."/>
            <person name="Chaudhuri R.R."/>
            <person name="La Ragione R."/>
            <person name="Hildebrand F."/>
            <person name="Pallen M.J."/>
        </authorList>
    </citation>
    <scope>NUCLEOTIDE SEQUENCE</scope>
    <source>
        <strain evidence="8">CHK183-5548</strain>
    </source>
</reference>
<feature type="transmembrane region" description="Helical" evidence="6">
    <location>
        <begin position="41"/>
        <end position="58"/>
    </location>
</feature>
<evidence type="ECO:0000313" key="9">
    <source>
        <dbReference type="Proteomes" id="UP000823883"/>
    </source>
</evidence>
<evidence type="ECO:0000256" key="5">
    <source>
        <dbReference type="ARBA" id="ARBA00023136"/>
    </source>
</evidence>
<feature type="transmembrane region" description="Helical" evidence="6">
    <location>
        <begin position="15"/>
        <end position="35"/>
    </location>
</feature>
<dbReference type="Pfam" id="PF04138">
    <property type="entry name" value="GtrA_DPMS_TM"/>
    <property type="match status" value="1"/>
</dbReference>
<reference evidence="8" key="2">
    <citation type="submission" date="2021-04" db="EMBL/GenBank/DDBJ databases">
        <authorList>
            <person name="Gilroy R."/>
        </authorList>
    </citation>
    <scope>NUCLEOTIDE SEQUENCE</scope>
    <source>
        <strain evidence="8">CHK183-5548</strain>
    </source>
</reference>
<protein>
    <submittedName>
        <fullName evidence="8">GtrA family protein</fullName>
    </submittedName>
</protein>
<name>A0A9D2PDW0_9FIRM</name>
<dbReference type="InterPro" id="IPR007267">
    <property type="entry name" value="GtrA_DPMS_TM"/>
</dbReference>